<keyword evidence="5" id="KW-1003">Cell membrane</keyword>
<dbReference type="NCBIfam" id="NF003962">
    <property type="entry name" value="PRK05454.2-5"/>
    <property type="match status" value="1"/>
</dbReference>
<dbReference type="NCBIfam" id="NF003958">
    <property type="entry name" value="PRK05454.2-1"/>
    <property type="match status" value="1"/>
</dbReference>
<comment type="similarity">
    <text evidence="3">Belongs to the glycosyltransferase 2 family. OpgH subfamily.</text>
</comment>
<name>A0ABS0AMU8_9GAMM</name>
<feature type="domain" description="Glycosyltransferase 2-like" evidence="13">
    <location>
        <begin position="209"/>
        <end position="413"/>
    </location>
</feature>
<proteinExistence type="inferred from homology"/>
<keyword evidence="9 12" id="KW-0812">Transmembrane</keyword>
<evidence type="ECO:0000256" key="7">
    <source>
        <dbReference type="ARBA" id="ARBA00022676"/>
    </source>
</evidence>
<dbReference type="Proteomes" id="UP000662703">
    <property type="component" value="Unassembled WGS sequence"/>
</dbReference>
<comment type="caution">
    <text evidence="14">The sequence shown here is derived from an EMBL/GenBank/DDBJ whole genome shotgun (WGS) entry which is preliminary data.</text>
</comment>
<dbReference type="InterPro" id="IPR029044">
    <property type="entry name" value="Nucleotide-diphossugar_trans"/>
</dbReference>
<protein>
    <recommendedName>
        <fullName evidence="4">Glucans biosynthesis glucosyltransferase H</fullName>
    </recommendedName>
</protein>
<keyword evidence="7" id="KW-0328">Glycosyltransferase</keyword>
<evidence type="ECO:0000313" key="14">
    <source>
        <dbReference type="EMBL" id="MBF5055403.1"/>
    </source>
</evidence>
<evidence type="ECO:0000259" key="13">
    <source>
        <dbReference type="Pfam" id="PF13632"/>
    </source>
</evidence>
<evidence type="ECO:0000256" key="3">
    <source>
        <dbReference type="ARBA" id="ARBA00009337"/>
    </source>
</evidence>
<dbReference type="SUPFAM" id="SSF53448">
    <property type="entry name" value="Nucleotide-diphospho-sugar transferases"/>
    <property type="match status" value="1"/>
</dbReference>
<comment type="subcellular location">
    <subcellularLocation>
        <location evidence="1">Cell inner membrane</location>
        <topology evidence="1">Multi-pass membrane protein</topology>
    </subcellularLocation>
</comment>
<dbReference type="PANTHER" id="PTHR43867">
    <property type="entry name" value="CELLULOSE SYNTHASE CATALYTIC SUBUNIT A [UDP-FORMING]"/>
    <property type="match status" value="1"/>
</dbReference>
<feature type="transmembrane region" description="Helical" evidence="12">
    <location>
        <begin position="434"/>
        <end position="459"/>
    </location>
</feature>
<dbReference type="CDD" id="cd04191">
    <property type="entry name" value="Glucan_BSP_MdoH"/>
    <property type="match status" value="1"/>
</dbReference>
<dbReference type="PANTHER" id="PTHR43867:SF5">
    <property type="entry name" value="GLUCANS BIOSYNTHESIS GLUCOSYLTRANSFERASE H"/>
    <property type="match status" value="1"/>
</dbReference>
<organism evidence="14 15">
    <name type="scientific">Alloalcanivorax profundimaris</name>
    <dbReference type="NCBI Taxonomy" id="2735259"/>
    <lineage>
        <taxon>Bacteria</taxon>
        <taxon>Pseudomonadati</taxon>
        <taxon>Pseudomonadota</taxon>
        <taxon>Gammaproteobacteria</taxon>
        <taxon>Oceanospirillales</taxon>
        <taxon>Alcanivoracaceae</taxon>
        <taxon>Alloalcanivorax</taxon>
    </lineage>
</organism>
<feature type="transmembrane region" description="Helical" evidence="12">
    <location>
        <begin position="59"/>
        <end position="83"/>
    </location>
</feature>
<dbReference type="InterPro" id="IPR001173">
    <property type="entry name" value="Glyco_trans_2-like"/>
</dbReference>
<evidence type="ECO:0000256" key="1">
    <source>
        <dbReference type="ARBA" id="ARBA00004429"/>
    </source>
</evidence>
<accession>A0ABS0AMU8</accession>
<keyword evidence="10 12" id="KW-1133">Transmembrane helix</keyword>
<evidence type="ECO:0000256" key="2">
    <source>
        <dbReference type="ARBA" id="ARBA00005001"/>
    </source>
</evidence>
<evidence type="ECO:0000256" key="8">
    <source>
        <dbReference type="ARBA" id="ARBA00022679"/>
    </source>
</evidence>
<evidence type="ECO:0000256" key="10">
    <source>
        <dbReference type="ARBA" id="ARBA00022989"/>
    </source>
</evidence>
<evidence type="ECO:0000256" key="11">
    <source>
        <dbReference type="ARBA" id="ARBA00023136"/>
    </source>
</evidence>
<gene>
    <name evidence="14" type="ORF">Y5W_00697</name>
</gene>
<evidence type="ECO:0000313" key="15">
    <source>
        <dbReference type="Proteomes" id="UP000662703"/>
    </source>
</evidence>
<evidence type="ECO:0000256" key="12">
    <source>
        <dbReference type="SAM" id="Phobius"/>
    </source>
</evidence>
<dbReference type="EMBL" id="ARXX01000007">
    <property type="protein sequence ID" value="MBF5055403.1"/>
    <property type="molecule type" value="Genomic_DNA"/>
</dbReference>
<reference evidence="14 15" key="1">
    <citation type="submission" date="2012-09" db="EMBL/GenBank/DDBJ databases">
        <title>Genome Sequence of alkane-degrading Bacterium Alcanivorax sp. 521-1.</title>
        <authorList>
            <person name="Lai Q."/>
            <person name="Shao Z."/>
        </authorList>
    </citation>
    <scope>NUCLEOTIDE SEQUENCE [LARGE SCALE GENOMIC DNA]</scope>
    <source>
        <strain evidence="14 15">521-1</strain>
    </source>
</reference>
<keyword evidence="11 12" id="KW-0472">Membrane</keyword>
<dbReference type="Gene3D" id="3.90.550.10">
    <property type="entry name" value="Spore Coat Polysaccharide Biosynthesis Protein SpsA, Chain A"/>
    <property type="match status" value="1"/>
</dbReference>
<dbReference type="Pfam" id="PF13632">
    <property type="entry name" value="Glyco_trans_2_3"/>
    <property type="match status" value="1"/>
</dbReference>
<keyword evidence="15" id="KW-1185">Reference proteome</keyword>
<feature type="transmembrane region" description="Helical" evidence="12">
    <location>
        <begin position="380"/>
        <end position="403"/>
    </location>
</feature>
<evidence type="ECO:0000256" key="9">
    <source>
        <dbReference type="ARBA" id="ARBA00022692"/>
    </source>
</evidence>
<evidence type="ECO:0000256" key="5">
    <source>
        <dbReference type="ARBA" id="ARBA00022475"/>
    </source>
</evidence>
<evidence type="ECO:0000256" key="4">
    <source>
        <dbReference type="ARBA" id="ARBA00020585"/>
    </source>
</evidence>
<feature type="transmembrane region" description="Helical" evidence="12">
    <location>
        <begin position="26"/>
        <end position="47"/>
    </location>
</feature>
<keyword evidence="6" id="KW-0997">Cell inner membrane</keyword>
<dbReference type="InterPro" id="IPR050321">
    <property type="entry name" value="Glycosyltr_2/OpgH_subfam"/>
</dbReference>
<keyword evidence="8" id="KW-0808">Transferase</keyword>
<feature type="transmembrane region" description="Helical" evidence="12">
    <location>
        <begin position="548"/>
        <end position="574"/>
    </location>
</feature>
<sequence>MSLAMTDPADAPTVPRWKAVAATRRGLLILLVLVQTLGGLYGMQSVLPYHGGNLLEKGILFLFAVLFAWISVGFWTAVLGFWLRRRGGDPYSLVRHYDAATLAATPLARTAVVMPVYNEPVDRTLAGLRATIEDLRATGELDHFDFYILSDSRDAEQWLAERSAWYRLCDEQDLHGRLFYRHRPVNLNFKSGNVADFLRRWGRDYAYMVVLDADSVMGGNTLTRMVRHMELAPRVGILQTSPSLINAHSAFARFQQFANRVYGPLFTAGLAGIQLGEAAYWGHNAIIRTDLFMRHCGLRRLAGFGLFKGPIMSHDFVEAAYMGRAGYEVWMEPELDESYEESPPTLVDELTRDRRWAKGNLQHAWLFFFAPKLRFAHRMAFLNGILSYLSSPIWLAFLILTSIEATRLTLWPIDYFPEQRTSMFPVWPEWHPHWAVGLVLSTLFLLFVPKFLAVLDVLLTGRRRQHGGAGRLFLSVCLELLVSMLLAPIRMLTHSRYVLEALFNVRLHWGGQNRTDETGWRQAFMSQAPGTLLAIAWSGLALALDPMFFFWSLPVALPLILAAPTSVLLSRVAIGEGLRRRRLLLTPEEQRLSPQVDAIAAPRPLNTARLTAFEAAVLDPRLNRVHRALARRRRPVDREAHEQWLQRCMSDGPEGLNRRQLNALARDADALGRLHRAAWTAPRDSYWGERVGVVKSRDYG</sequence>
<comment type="pathway">
    <text evidence="2">Glycan metabolism; osmoregulated periplasmic glucan (OPG) biosynthesis.</text>
</comment>
<evidence type="ECO:0000256" key="6">
    <source>
        <dbReference type="ARBA" id="ARBA00022519"/>
    </source>
</evidence>
<feature type="transmembrane region" description="Helical" evidence="12">
    <location>
        <begin position="471"/>
        <end position="489"/>
    </location>
</feature>